<keyword evidence="4" id="KW-0862">Zinc</keyword>
<evidence type="ECO:0000256" key="3">
    <source>
        <dbReference type="ARBA" id="ARBA00022771"/>
    </source>
</evidence>
<feature type="domain" description="C2H2-type" evidence="7">
    <location>
        <begin position="261"/>
        <end position="283"/>
    </location>
</feature>
<dbReference type="GO" id="GO:0008270">
    <property type="term" value="F:zinc ion binding"/>
    <property type="evidence" value="ECO:0007669"/>
    <property type="project" value="UniProtKB-KW"/>
</dbReference>
<keyword evidence="2" id="KW-0677">Repeat</keyword>
<gene>
    <name evidence="8" type="ORF">N7532_004913</name>
</gene>
<dbReference type="InterPro" id="IPR036236">
    <property type="entry name" value="Znf_C2H2_sf"/>
</dbReference>
<feature type="region of interest" description="Disordered" evidence="6">
    <location>
        <begin position="195"/>
        <end position="222"/>
    </location>
</feature>
<evidence type="ECO:0000256" key="5">
    <source>
        <dbReference type="PROSITE-ProRule" id="PRU00042"/>
    </source>
</evidence>
<proteinExistence type="predicted"/>
<dbReference type="EMBL" id="JAPQKI010000005">
    <property type="protein sequence ID" value="KAJ5097912.1"/>
    <property type="molecule type" value="Genomic_DNA"/>
</dbReference>
<dbReference type="FunFam" id="3.30.160.60:FF:000100">
    <property type="entry name" value="Zinc finger 45-like"/>
    <property type="match status" value="1"/>
</dbReference>
<evidence type="ECO:0000256" key="1">
    <source>
        <dbReference type="ARBA" id="ARBA00022723"/>
    </source>
</evidence>
<protein>
    <recommendedName>
        <fullName evidence="7">C2H2-type domain-containing protein</fullName>
    </recommendedName>
</protein>
<evidence type="ECO:0000256" key="2">
    <source>
        <dbReference type="ARBA" id="ARBA00022737"/>
    </source>
</evidence>
<accession>A0A9W9FDF7</accession>
<dbReference type="PROSITE" id="PS50157">
    <property type="entry name" value="ZINC_FINGER_C2H2_2"/>
    <property type="match status" value="2"/>
</dbReference>
<organism evidence="8 9">
    <name type="scientific">Penicillium argentinense</name>
    <dbReference type="NCBI Taxonomy" id="1131581"/>
    <lineage>
        <taxon>Eukaryota</taxon>
        <taxon>Fungi</taxon>
        <taxon>Dikarya</taxon>
        <taxon>Ascomycota</taxon>
        <taxon>Pezizomycotina</taxon>
        <taxon>Eurotiomycetes</taxon>
        <taxon>Eurotiomycetidae</taxon>
        <taxon>Eurotiales</taxon>
        <taxon>Aspergillaceae</taxon>
        <taxon>Penicillium</taxon>
    </lineage>
</organism>
<evidence type="ECO:0000256" key="4">
    <source>
        <dbReference type="ARBA" id="ARBA00022833"/>
    </source>
</evidence>
<dbReference type="SUPFAM" id="SSF57667">
    <property type="entry name" value="beta-beta-alpha zinc fingers"/>
    <property type="match status" value="1"/>
</dbReference>
<dbReference type="RefSeq" id="XP_056473566.1">
    <property type="nucleotide sequence ID" value="XM_056617407.1"/>
</dbReference>
<dbReference type="GO" id="GO:0000977">
    <property type="term" value="F:RNA polymerase II transcription regulatory region sequence-specific DNA binding"/>
    <property type="evidence" value="ECO:0007669"/>
    <property type="project" value="TreeGrafter"/>
</dbReference>
<dbReference type="GO" id="GO:0005634">
    <property type="term" value="C:nucleus"/>
    <property type="evidence" value="ECO:0007669"/>
    <property type="project" value="TreeGrafter"/>
</dbReference>
<dbReference type="GeneID" id="81356386"/>
<dbReference type="InterPro" id="IPR013087">
    <property type="entry name" value="Znf_C2H2_type"/>
</dbReference>
<evidence type="ECO:0000259" key="7">
    <source>
        <dbReference type="PROSITE" id="PS50157"/>
    </source>
</evidence>
<reference evidence="8" key="1">
    <citation type="submission" date="2022-11" db="EMBL/GenBank/DDBJ databases">
        <authorList>
            <person name="Petersen C."/>
        </authorList>
    </citation>
    <scope>NUCLEOTIDE SEQUENCE</scope>
    <source>
        <strain evidence="8">IBT 30761</strain>
    </source>
</reference>
<dbReference type="PANTHER" id="PTHR24409:SF295">
    <property type="entry name" value="AZ2-RELATED"/>
    <property type="match status" value="1"/>
</dbReference>
<feature type="domain" description="C2H2-type" evidence="7">
    <location>
        <begin position="291"/>
        <end position="321"/>
    </location>
</feature>
<dbReference type="Proteomes" id="UP001149074">
    <property type="component" value="Unassembled WGS sequence"/>
</dbReference>
<reference evidence="8" key="2">
    <citation type="journal article" date="2023" name="IMA Fungus">
        <title>Comparative genomic study of the Penicillium genus elucidates a diverse pangenome and 15 lateral gene transfer events.</title>
        <authorList>
            <person name="Petersen C."/>
            <person name="Sorensen T."/>
            <person name="Nielsen M.R."/>
            <person name="Sondergaard T.E."/>
            <person name="Sorensen J.L."/>
            <person name="Fitzpatrick D.A."/>
            <person name="Frisvad J.C."/>
            <person name="Nielsen K.L."/>
        </authorList>
    </citation>
    <scope>NUCLEOTIDE SEQUENCE</scope>
    <source>
        <strain evidence="8">IBT 30761</strain>
    </source>
</reference>
<evidence type="ECO:0000313" key="8">
    <source>
        <dbReference type="EMBL" id="KAJ5097912.1"/>
    </source>
</evidence>
<dbReference type="SMART" id="SM00355">
    <property type="entry name" value="ZnF_C2H2"/>
    <property type="match status" value="2"/>
</dbReference>
<evidence type="ECO:0000313" key="9">
    <source>
        <dbReference type="Proteomes" id="UP001149074"/>
    </source>
</evidence>
<dbReference type="AlphaFoldDB" id="A0A9W9FDF7"/>
<dbReference type="OrthoDB" id="6910977at2759"/>
<dbReference type="Pfam" id="PF00096">
    <property type="entry name" value="zf-C2H2"/>
    <property type="match status" value="2"/>
</dbReference>
<dbReference type="Gene3D" id="3.30.160.60">
    <property type="entry name" value="Classic Zinc Finger"/>
    <property type="match status" value="1"/>
</dbReference>
<keyword evidence="1" id="KW-0479">Metal-binding</keyword>
<evidence type="ECO:0000256" key="6">
    <source>
        <dbReference type="SAM" id="MobiDB-lite"/>
    </source>
</evidence>
<dbReference type="GO" id="GO:0000981">
    <property type="term" value="F:DNA-binding transcription factor activity, RNA polymerase II-specific"/>
    <property type="evidence" value="ECO:0007669"/>
    <property type="project" value="TreeGrafter"/>
</dbReference>
<comment type="caution">
    <text evidence="8">The sequence shown here is derived from an EMBL/GenBank/DDBJ whole genome shotgun (WGS) entry which is preliminary data.</text>
</comment>
<name>A0A9W9FDF7_9EURO</name>
<sequence length="321" mass="34836">MDQTTDRSSSMVSSMPEEVPALDILDTYPSPVSATTPQGGFPLVGLGISNCGLEPTLNHSQRFPAPLSYSMPPAERNQLAAAPPFYNTFFKPLGSPEDPESFFATYDGFPGALLTPLDFYDSQTMSASTRYNSNLEATSSQDAFGHLQFWNHTPCSGSTTTMDPTLLATVPPTGLQPVLPQAPYCAPIRTSGFPIQTDISPSSPLDKRGKSSARPQSSPVRVEVYENSTTSGESGLDVSHKQPMKTCASSVESRRTNNKGYTCPTCGFTFTRKSNCKEHQKRHDPSFKPSFTCSTCEKSFGRKADLNRHVENVSQVYSALG</sequence>
<dbReference type="PANTHER" id="PTHR24409">
    <property type="entry name" value="ZINC FINGER PROTEIN 142"/>
    <property type="match status" value="1"/>
</dbReference>
<dbReference type="PROSITE" id="PS00028">
    <property type="entry name" value="ZINC_FINGER_C2H2_1"/>
    <property type="match status" value="1"/>
</dbReference>
<keyword evidence="9" id="KW-1185">Reference proteome</keyword>
<keyword evidence="3 5" id="KW-0863">Zinc-finger</keyword>